<dbReference type="PROSITE" id="PS50262">
    <property type="entry name" value="G_PROTEIN_RECEP_F1_2"/>
    <property type="match status" value="1"/>
</dbReference>
<dbReference type="PRINTS" id="PR01565">
    <property type="entry name" value="NEUROMEDINUR"/>
</dbReference>
<evidence type="ECO:0000256" key="1">
    <source>
        <dbReference type="ARBA" id="ARBA00003593"/>
    </source>
</evidence>
<evidence type="ECO:0000256" key="2">
    <source>
        <dbReference type="ARBA" id="ARBA00004651"/>
    </source>
</evidence>
<sequence length="481" mass="54954">MQSSMSLFQRQYLKALELPGAAAHCGVPCPLLSGAVAQTAAECPRTDSSWTGRKRIMQLSPSQDQFPQNCSQIDSLRNRSAFLQTVYQYFCNKTSGEQNFSGSNTIPEDFFMSKEELLQKYLGPRRSSFFVPVCLIYLCIFVVGAFGNALTCIVIAKHKVMRTPTNYYLFSLAISDLLVLILGMPLELYEMWRNYPFLLGQAGCHFKTFLFEMVCFASILNVTALSVERYIAVVHPLKAKYVVTRTHAKRVILTVWLISLCSAIPNTSLHGIYYLSTPFGEHIEESAICMLLKPAWMYNLVIQITTVLFFVVPMIIISMLYLLIGLQLKREKVISDFKPGLRNANYQTARMEQEKVRRCQVTKMLIVLVIVFGICWAPFHTDRLMWILINNWTEELHRLYQCVHIVSGVFFYLSSAVNPILYNLMSTRFREMFKEVMCSRKFQGSKPGWYSASVTRMTTRSTALESSPCNGIPLSDIEDYE</sequence>
<feature type="transmembrane region" description="Helical" evidence="13">
    <location>
        <begin position="399"/>
        <end position="424"/>
    </location>
</feature>
<feature type="transmembrane region" description="Helical" evidence="13">
    <location>
        <begin position="129"/>
        <end position="155"/>
    </location>
</feature>
<evidence type="ECO:0000259" key="14">
    <source>
        <dbReference type="PROSITE" id="PS50262"/>
    </source>
</evidence>
<keyword evidence="11 12" id="KW-0807">Transducer</keyword>
<keyword evidence="6 12" id="KW-0297">G-protein coupled receptor</keyword>
<dbReference type="PRINTS" id="PR01566">
    <property type="entry name" value="NEUROMEDNU1R"/>
</dbReference>
<evidence type="ECO:0000256" key="11">
    <source>
        <dbReference type="ARBA" id="ARBA00023224"/>
    </source>
</evidence>
<keyword evidence="5 13" id="KW-1133">Transmembrane helix</keyword>
<evidence type="ECO:0000256" key="9">
    <source>
        <dbReference type="ARBA" id="ARBA00023170"/>
    </source>
</evidence>
<dbReference type="PANTHER" id="PTHR24243">
    <property type="entry name" value="G-PROTEIN COUPLED RECEPTOR"/>
    <property type="match status" value="1"/>
</dbReference>
<keyword evidence="8" id="KW-1015">Disulfide bond</keyword>
<comment type="caution">
    <text evidence="15">The sequence shown here is derived from an EMBL/GenBank/DDBJ whole genome shotgun (WGS) entry which is preliminary data.</text>
</comment>
<dbReference type="Gene3D" id="1.20.1070.10">
    <property type="entry name" value="Rhodopsin 7-helix transmembrane proteins"/>
    <property type="match status" value="1"/>
</dbReference>
<comment type="subcellular location">
    <subcellularLocation>
        <location evidence="2">Cell membrane</location>
        <topology evidence="2">Multi-pass membrane protein</topology>
    </subcellularLocation>
</comment>
<feature type="transmembrane region" description="Helical" evidence="13">
    <location>
        <begin position="361"/>
        <end position="379"/>
    </location>
</feature>
<proteinExistence type="inferred from homology"/>
<evidence type="ECO:0000256" key="4">
    <source>
        <dbReference type="ARBA" id="ARBA00022692"/>
    </source>
</evidence>
<organism evidence="15 16">
    <name type="scientific">Chiloscyllium punctatum</name>
    <name type="common">Brownbanded bambooshark</name>
    <name type="synonym">Hemiscyllium punctatum</name>
    <dbReference type="NCBI Taxonomy" id="137246"/>
    <lineage>
        <taxon>Eukaryota</taxon>
        <taxon>Metazoa</taxon>
        <taxon>Chordata</taxon>
        <taxon>Craniata</taxon>
        <taxon>Vertebrata</taxon>
        <taxon>Chondrichthyes</taxon>
        <taxon>Elasmobranchii</taxon>
        <taxon>Galeomorphii</taxon>
        <taxon>Galeoidea</taxon>
        <taxon>Orectolobiformes</taxon>
        <taxon>Hemiscylliidae</taxon>
        <taxon>Chiloscyllium</taxon>
    </lineage>
</organism>
<dbReference type="PROSITE" id="PS00237">
    <property type="entry name" value="G_PROTEIN_RECEP_F1_1"/>
    <property type="match status" value="1"/>
</dbReference>
<dbReference type="STRING" id="137246.A0A401RXB7"/>
<evidence type="ECO:0000256" key="3">
    <source>
        <dbReference type="ARBA" id="ARBA00022475"/>
    </source>
</evidence>
<evidence type="ECO:0000313" key="16">
    <source>
        <dbReference type="Proteomes" id="UP000287033"/>
    </source>
</evidence>
<evidence type="ECO:0000256" key="7">
    <source>
        <dbReference type="ARBA" id="ARBA00023136"/>
    </source>
</evidence>
<dbReference type="Pfam" id="PF00001">
    <property type="entry name" value="7tm_1"/>
    <property type="match status" value="1"/>
</dbReference>
<dbReference type="InterPro" id="IPR017452">
    <property type="entry name" value="GPCR_Rhodpsn_7TM"/>
</dbReference>
<dbReference type="GO" id="GO:0005886">
    <property type="term" value="C:plasma membrane"/>
    <property type="evidence" value="ECO:0007669"/>
    <property type="project" value="UniProtKB-SubCell"/>
</dbReference>
<reference evidence="15 16" key="1">
    <citation type="journal article" date="2018" name="Nat. Ecol. Evol.">
        <title>Shark genomes provide insights into elasmobranch evolution and the origin of vertebrates.</title>
        <authorList>
            <person name="Hara Y"/>
            <person name="Yamaguchi K"/>
            <person name="Onimaru K"/>
            <person name="Kadota M"/>
            <person name="Koyanagi M"/>
            <person name="Keeley SD"/>
            <person name="Tatsumi K"/>
            <person name="Tanaka K"/>
            <person name="Motone F"/>
            <person name="Kageyama Y"/>
            <person name="Nozu R"/>
            <person name="Adachi N"/>
            <person name="Nishimura O"/>
            <person name="Nakagawa R"/>
            <person name="Tanegashima C"/>
            <person name="Kiyatake I"/>
            <person name="Matsumoto R"/>
            <person name="Murakumo K"/>
            <person name="Nishida K"/>
            <person name="Terakita A"/>
            <person name="Kuratani S"/>
            <person name="Sato K"/>
            <person name="Hyodo S Kuraku.S."/>
        </authorList>
    </citation>
    <scope>NUCLEOTIDE SEQUENCE [LARGE SCALE GENOMIC DNA]</scope>
</reference>
<evidence type="ECO:0000256" key="5">
    <source>
        <dbReference type="ARBA" id="ARBA00022989"/>
    </source>
</evidence>
<dbReference type="PANTHER" id="PTHR24243:SF208">
    <property type="entry name" value="PYROKININ-1 RECEPTOR"/>
    <property type="match status" value="1"/>
</dbReference>
<dbReference type="OrthoDB" id="5950040at2759"/>
<gene>
    <name evidence="15" type="ORF">chiPu_0001172</name>
</gene>
<dbReference type="CDD" id="cd15358">
    <property type="entry name" value="7tmA_NMU-R1"/>
    <property type="match status" value="1"/>
</dbReference>
<evidence type="ECO:0000256" key="8">
    <source>
        <dbReference type="ARBA" id="ARBA00023157"/>
    </source>
</evidence>
<protein>
    <recommendedName>
        <fullName evidence="14">G-protein coupled receptors family 1 profile domain-containing protein</fullName>
    </recommendedName>
</protein>
<comment type="function">
    <text evidence="1">Receptor for the neuromedin-U and neuromedin-S neuropeptides.</text>
</comment>
<keyword evidence="3" id="KW-1003">Cell membrane</keyword>
<evidence type="ECO:0000256" key="6">
    <source>
        <dbReference type="ARBA" id="ARBA00023040"/>
    </source>
</evidence>
<evidence type="ECO:0000256" key="12">
    <source>
        <dbReference type="RuleBase" id="RU000688"/>
    </source>
</evidence>
<feature type="transmembrane region" description="Helical" evidence="13">
    <location>
        <begin position="209"/>
        <end position="231"/>
    </location>
</feature>
<dbReference type="PRINTS" id="PR00237">
    <property type="entry name" value="GPCRRHODOPSN"/>
</dbReference>
<dbReference type="Proteomes" id="UP000287033">
    <property type="component" value="Unassembled WGS sequence"/>
</dbReference>
<keyword evidence="16" id="KW-1185">Reference proteome</keyword>
<dbReference type="InterPro" id="IPR005390">
    <property type="entry name" value="NeuromedU_rcpt"/>
</dbReference>
<dbReference type="EMBL" id="BEZZ01000017">
    <property type="protein sequence ID" value="GCC22782.1"/>
    <property type="molecule type" value="Genomic_DNA"/>
</dbReference>
<feature type="transmembrane region" description="Helical" evidence="13">
    <location>
        <begin position="167"/>
        <end position="189"/>
    </location>
</feature>
<dbReference type="SMART" id="SM01381">
    <property type="entry name" value="7TM_GPCR_Srsx"/>
    <property type="match status" value="1"/>
</dbReference>
<evidence type="ECO:0000256" key="10">
    <source>
        <dbReference type="ARBA" id="ARBA00023180"/>
    </source>
</evidence>
<feature type="domain" description="G-protein coupled receptors family 1 profile" evidence="14">
    <location>
        <begin position="147"/>
        <end position="422"/>
    </location>
</feature>
<dbReference type="GO" id="GO:0001607">
    <property type="term" value="F:neuromedin U receptor activity"/>
    <property type="evidence" value="ECO:0007669"/>
    <property type="project" value="InterPro"/>
</dbReference>
<keyword evidence="10" id="KW-0325">Glycoprotein</keyword>
<dbReference type="OMA" id="QLHVPCR"/>
<evidence type="ECO:0000313" key="15">
    <source>
        <dbReference type="EMBL" id="GCC22782.1"/>
    </source>
</evidence>
<feature type="transmembrane region" description="Helical" evidence="13">
    <location>
        <begin position="251"/>
        <end position="276"/>
    </location>
</feature>
<accession>A0A401RXB7</accession>
<comment type="similarity">
    <text evidence="12">Belongs to the G-protein coupled receptor 1 family.</text>
</comment>
<dbReference type="AlphaFoldDB" id="A0A401RXB7"/>
<evidence type="ECO:0000256" key="13">
    <source>
        <dbReference type="SAM" id="Phobius"/>
    </source>
</evidence>
<keyword evidence="4 12" id="KW-0812">Transmembrane</keyword>
<keyword evidence="9 12" id="KW-0675">Receptor</keyword>
<dbReference type="SUPFAM" id="SSF81321">
    <property type="entry name" value="Family A G protein-coupled receptor-like"/>
    <property type="match status" value="1"/>
</dbReference>
<dbReference type="InterPro" id="IPR000276">
    <property type="entry name" value="GPCR_Rhodpsn"/>
</dbReference>
<dbReference type="InterPro" id="IPR005391">
    <property type="entry name" value="NeuromedU_rcpt_1"/>
</dbReference>
<keyword evidence="7 13" id="KW-0472">Membrane</keyword>
<name>A0A401RXB7_CHIPU</name>
<feature type="transmembrane region" description="Helical" evidence="13">
    <location>
        <begin position="296"/>
        <end position="324"/>
    </location>
</feature>